<dbReference type="Gene3D" id="2.170.130.10">
    <property type="entry name" value="TonB-dependent receptor, plug domain"/>
    <property type="match status" value="1"/>
</dbReference>
<feature type="chain" id="PRO_5013402009" description="TonB-dependent receptor plug domain-containing protein" evidence="1">
    <location>
        <begin position="22"/>
        <end position="160"/>
    </location>
</feature>
<dbReference type="PROSITE" id="PS51257">
    <property type="entry name" value="PROKAR_LIPOPROTEIN"/>
    <property type="match status" value="1"/>
</dbReference>
<dbReference type="RefSeq" id="WP_143473463.1">
    <property type="nucleotide sequence ID" value="NZ_PDUD01000024.1"/>
</dbReference>
<evidence type="ECO:0000313" key="3">
    <source>
        <dbReference type="Proteomes" id="UP000223913"/>
    </source>
</evidence>
<comment type="caution">
    <text evidence="2">The sequence shown here is derived from an EMBL/GenBank/DDBJ whole genome shotgun (WGS) entry which is preliminary data.</text>
</comment>
<dbReference type="InterPro" id="IPR037066">
    <property type="entry name" value="Plug_dom_sf"/>
</dbReference>
<dbReference type="EMBL" id="PDUD01000024">
    <property type="protein sequence ID" value="PHN04820.1"/>
    <property type="molecule type" value="Genomic_DNA"/>
</dbReference>
<sequence length="160" mass="17352">MKNRYQLFGLFFCLCFWVACGSNQSMGSTDRQVDYSSMSTLADALRVQSGLQVVGSSNNIKVTVRGVNSSRSSKGTTFVQEAGKSSPQQRETTVLQDVEPLFIVDETIVGNTYADAARSINVQDIVSIKVLKSYSETNAYGETGKNGVIKISTKLATANK</sequence>
<gene>
    <name evidence="2" type="ORF">CRP01_20125</name>
</gene>
<dbReference type="AlphaFoldDB" id="A0A2D0N8V8"/>
<evidence type="ECO:0000256" key="1">
    <source>
        <dbReference type="SAM" id="SignalP"/>
    </source>
</evidence>
<proteinExistence type="predicted"/>
<dbReference type="Proteomes" id="UP000223913">
    <property type="component" value="Unassembled WGS sequence"/>
</dbReference>
<dbReference type="OrthoDB" id="609485at2"/>
<evidence type="ECO:0000313" key="2">
    <source>
        <dbReference type="EMBL" id="PHN04820.1"/>
    </source>
</evidence>
<dbReference type="SUPFAM" id="SSF56935">
    <property type="entry name" value="Porins"/>
    <property type="match status" value="1"/>
</dbReference>
<keyword evidence="3" id="KW-1185">Reference proteome</keyword>
<name>A0A2D0N8V8_FLAN2</name>
<protein>
    <recommendedName>
        <fullName evidence="4">TonB-dependent receptor plug domain-containing protein</fullName>
    </recommendedName>
</protein>
<feature type="signal peptide" evidence="1">
    <location>
        <begin position="1"/>
        <end position="21"/>
    </location>
</feature>
<organism evidence="2 3">
    <name type="scientific">Flavilitoribacter nigricans (strain ATCC 23147 / DSM 23189 / NBRC 102662 / NCIMB 1420 / SS-2)</name>
    <name type="common">Lewinella nigricans</name>
    <dbReference type="NCBI Taxonomy" id="1122177"/>
    <lineage>
        <taxon>Bacteria</taxon>
        <taxon>Pseudomonadati</taxon>
        <taxon>Bacteroidota</taxon>
        <taxon>Saprospiria</taxon>
        <taxon>Saprospirales</taxon>
        <taxon>Lewinellaceae</taxon>
        <taxon>Flavilitoribacter</taxon>
    </lineage>
</organism>
<accession>A0A2D0N8V8</accession>
<keyword evidence="1" id="KW-0732">Signal</keyword>
<reference evidence="2 3" key="1">
    <citation type="submission" date="2017-10" db="EMBL/GenBank/DDBJ databases">
        <title>The draft genome sequence of Lewinella nigricans NBRC 102662.</title>
        <authorList>
            <person name="Wang K."/>
        </authorList>
    </citation>
    <scope>NUCLEOTIDE SEQUENCE [LARGE SCALE GENOMIC DNA]</scope>
    <source>
        <strain evidence="2 3">NBRC 102662</strain>
    </source>
</reference>
<evidence type="ECO:0008006" key="4">
    <source>
        <dbReference type="Google" id="ProtNLM"/>
    </source>
</evidence>